<dbReference type="EMBL" id="JAIWYP010000013">
    <property type="protein sequence ID" value="KAH3717315.1"/>
    <property type="molecule type" value="Genomic_DNA"/>
</dbReference>
<accession>A0A9D4C591</accession>
<reference evidence="1" key="2">
    <citation type="submission" date="2020-11" db="EMBL/GenBank/DDBJ databases">
        <authorList>
            <person name="McCartney M.A."/>
            <person name="Auch B."/>
            <person name="Kono T."/>
            <person name="Mallez S."/>
            <person name="Becker A."/>
            <person name="Gohl D.M."/>
            <person name="Silverstein K.A.T."/>
            <person name="Koren S."/>
            <person name="Bechman K.B."/>
            <person name="Herman A."/>
            <person name="Abrahante J.E."/>
            <person name="Garbe J."/>
        </authorList>
    </citation>
    <scope>NUCLEOTIDE SEQUENCE</scope>
    <source>
        <strain evidence="1">Duluth1</strain>
        <tissue evidence="1">Whole animal</tissue>
    </source>
</reference>
<reference evidence="1" key="1">
    <citation type="journal article" date="2019" name="bioRxiv">
        <title>The Genome of the Zebra Mussel, Dreissena polymorpha: A Resource for Invasive Species Research.</title>
        <authorList>
            <person name="McCartney M.A."/>
            <person name="Auch B."/>
            <person name="Kono T."/>
            <person name="Mallez S."/>
            <person name="Zhang Y."/>
            <person name="Obille A."/>
            <person name="Becker A."/>
            <person name="Abrahante J.E."/>
            <person name="Garbe J."/>
            <person name="Badalamenti J.P."/>
            <person name="Herman A."/>
            <person name="Mangelson H."/>
            <person name="Liachko I."/>
            <person name="Sullivan S."/>
            <person name="Sone E.D."/>
            <person name="Koren S."/>
            <person name="Silverstein K.A.T."/>
            <person name="Beckman K.B."/>
            <person name="Gohl D.M."/>
        </authorList>
    </citation>
    <scope>NUCLEOTIDE SEQUENCE</scope>
    <source>
        <strain evidence="1">Duluth1</strain>
        <tissue evidence="1">Whole animal</tissue>
    </source>
</reference>
<sequence>MNALQRLPNPPNASTPVVPYFVFPNNGPVFWNPPASINQPSMHSQPTMLASVNQPSMNNRPAPFAKQKILFFL</sequence>
<evidence type="ECO:0000313" key="1">
    <source>
        <dbReference type="EMBL" id="KAH3717315.1"/>
    </source>
</evidence>
<evidence type="ECO:0000313" key="2">
    <source>
        <dbReference type="Proteomes" id="UP000828390"/>
    </source>
</evidence>
<feature type="non-terminal residue" evidence="1">
    <location>
        <position position="73"/>
    </location>
</feature>
<name>A0A9D4C591_DREPO</name>
<gene>
    <name evidence="1" type="ORF">DPMN_060098</name>
</gene>
<keyword evidence="2" id="KW-1185">Reference proteome</keyword>
<dbReference type="AlphaFoldDB" id="A0A9D4C591"/>
<protein>
    <submittedName>
        <fullName evidence="1">Uncharacterized protein</fullName>
    </submittedName>
</protein>
<dbReference type="Proteomes" id="UP000828390">
    <property type="component" value="Unassembled WGS sequence"/>
</dbReference>
<proteinExistence type="predicted"/>
<comment type="caution">
    <text evidence="1">The sequence shown here is derived from an EMBL/GenBank/DDBJ whole genome shotgun (WGS) entry which is preliminary data.</text>
</comment>
<organism evidence="1 2">
    <name type="scientific">Dreissena polymorpha</name>
    <name type="common">Zebra mussel</name>
    <name type="synonym">Mytilus polymorpha</name>
    <dbReference type="NCBI Taxonomy" id="45954"/>
    <lineage>
        <taxon>Eukaryota</taxon>
        <taxon>Metazoa</taxon>
        <taxon>Spiralia</taxon>
        <taxon>Lophotrochozoa</taxon>
        <taxon>Mollusca</taxon>
        <taxon>Bivalvia</taxon>
        <taxon>Autobranchia</taxon>
        <taxon>Heteroconchia</taxon>
        <taxon>Euheterodonta</taxon>
        <taxon>Imparidentia</taxon>
        <taxon>Neoheterodontei</taxon>
        <taxon>Myida</taxon>
        <taxon>Dreissenoidea</taxon>
        <taxon>Dreissenidae</taxon>
        <taxon>Dreissena</taxon>
    </lineage>
</organism>